<comment type="subcellular location">
    <subcellularLocation>
        <location evidence="3">Endoplasmic reticulum membrane</location>
    </subcellularLocation>
</comment>
<keyword evidence="13" id="KW-0812">Transmembrane</keyword>
<evidence type="ECO:0000256" key="4">
    <source>
        <dbReference type="ARBA" id="ARBA00010617"/>
    </source>
</evidence>
<evidence type="ECO:0000256" key="8">
    <source>
        <dbReference type="ARBA" id="ARBA00023004"/>
    </source>
</evidence>
<dbReference type="GO" id="GO:0005506">
    <property type="term" value="F:iron ion binding"/>
    <property type="evidence" value="ECO:0007669"/>
    <property type="project" value="InterPro"/>
</dbReference>
<sequence>MLCKMLHLEISAFICYLIIILLVSVAVKICIVFVKYVNWSWKIFHTLPGTHVPFFNILSCLPRTKNSENGSSLLVHINQAVLGLSKLFNQEKLYHLQIFIYPVVVLGKAEALEAVFNNSRLIEKPWFVKWLQIIFGTSLINSGGDLWRCRRRFLKACFRKDILNEFMPIMNEQSRILVESLKTETREDFTKISRPMSECTLNITREIVCGIRGAENSYKLRGFYHAVKWGMRFFVERLMNVFLWLDFIYFSTKKGKEFQKHVKTVKDVTGSIIKERKQKYLQKEGSIKEAKRKPLLDLLIDYHLERNDFSENDVSDELVSFMTAGQDATAAALSWTLYMLGLYQDIQAQVHNELDLIFGDDPERYVTQTDLNRMKYLKCVIKETLRLYPPVYLFARELFKDINICGYQIPRGTTCVVLPHALHRDEEVFPDSERFIPDRFSQENSQSRNSYAYVPFSVGPRKCIGQNLAMMKLMVIISTILRNYTLESLDQRDKILPTATITITPSKPIRIRIRERHSKVILETYEC</sequence>
<dbReference type="CDD" id="cd20628">
    <property type="entry name" value="CYP4"/>
    <property type="match status" value="1"/>
</dbReference>
<reference evidence="14" key="2">
    <citation type="submission" date="2020-06" db="EMBL/GenBank/DDBJ databases">
        <authorList>
            <person name="Sheffer M."/>
        </authorList>
    </citation>
    <scope>NUCLEOTIDE SEQUENCE</scope>
</reference>
<dbReference type="AlphaFoldDB" id="A0A8T0F1J2"/>
<keyword evidence="7" id="KW-0256">Endoplasmic reticulum</keyword>
<comment type="cofactor">
    <cofactor evidence="1 11">
        <name>heme</name>
        <dbReference type="ChEBI" id="CHEBI:30413"/>
    </cofactor>
</comment>
<evidence type="ECO:0000256" key="11">
    <source>
        <dbReference type="PIRSR" id="PIRSR602403-1"/>
    </source>
</evidence>
<reference evidence="14" key="1">
    <citation type="journal article" date="2020" name="bioRxiv">
        <title>Chromosome-level reference genome of the European wasp spider Argiope bruennichi: a resource for studies on range expansion and evolutionary adaptation.</title>
        <authorList>
            <person name="Sheffer M.M."/>
            <person name="Hoppe A."/>
            <person name="Krehenwinkel H."/>
            <person name="Uhl G."/>
            <person name="Kuss A.W."/>
            <person name="Jensen L."/>
            <person name="Jensen C."/>
            <person name="Gillespie R.G."/>
            <person name="Hoff K.J."/>
            <person name="Prost S."/>
        </authorList>
    </citation>
    <scope>NUCLEOTIDE SEQUENCE</scope>
</reference>
<dbReference type="PROSITE" id="PS00086">
    <property type="entry name" value="CYTOCHROME_P450"/>
    <property type="match status" value="1"/>
</dbReference>
<dbReference type="Gene3D" id="1.10.630.10">
    <property type="entry name" value="Cytochrome P450"/>
    <property type="match status" value="1"/>
</dbReference>
<evidence type="ECO:0000256" key="10">
    <source>
        <dbReference type="ARBA" id="ARBA00023136"/>
    </source>
</evidence>
<dbReference type="GO" id="GO:0016705">
    <property type="term" value="F:oxidoreductase activity, acting on paired donors, with incorporation or reduction of molecular oxygen"/>
    <property type="evidence" value="ECO:0007669"/>
    <property type="project" value="InterPro"/>
</dbReference>
<keyword evidence="5 11" id="KW-0349">Heme</keyword>
<comment type="function">
    <text evidence="2">May be involved in the metabolism of insect hormones and in the breakdown of synthetic insecticides.</text>
</comment>
<dbReference type="PANTHER" id="PTHR24291">
    <property type="entry name" value="CYTOCHROME P450 FAMILY 4"/>
    <property type="match status" value="1"/>
</dbReference>
<dbReference type="InterPro" id="IPR001128">
    <property type="entry name" value="Cyt_P450"/>
</dbReference>
<comment type="similarity">
    <text evidence="4 12">Belongs to the cytochrome P450 family.</text>
</comment>
<accession>A0A8T0F1J2</accession>
<dbReference type="InterPro" id="IPR050196">
    <property type="entry name" value="Cytochrome_P450_Monoox"/>
</dbReference>
<evidence type="ECO:0000313" key="15">
    <source>
        <dbReference type="Proteomes" id="UP000807504"/>
    </source>
</evidence>
<evidence type="ECO:0000256" key="3">
    <source>
        <dbReference type="ARBA" id="ARBA00004586"/>
    </source>
</evidence>
<keyword evidence="15" id="KW-1185">Reference proteome</keyword>
<name>A0A8T0F1J2_ARGBR</name>
<organism evidence="14 15">
    <name type="scientific">Argiope bruennichi</name>
    <name type="common">Wasp spider</name>
    <name type="synonym">Aranea bruennichi</name>
    <dbReference type="NCBI Taxonomy" id="94029"/>
    <lineage>
        <taxon>Eukaryota</taxon>
        <taxon>Metazoa</taxon>
        <taxon>Ecdysozoa</taxon>
        <taxon>Arthropoda</taxon>
        <taxon>Chelicerata</taxon>
        <taxon>Arachnida</taxon>
        <taxon>Araneae</taxon>
        <taxon>Araneomorphae</taxon>
        <taxon>Entelegynae</taxon>
        <taxon>Araneoidea</taxon>
        <taxon>Araneidae</taxon>
        <taxon>Argiope</taxon>
    </lineage>
</organism>
<dbReference type="SUPFAM" id="SSF48264">
    <property type="entry name" value="Cytochrome P450"/>
    <property type="match status" value="1"/>
</dbReference>
<keyword evidence="12" id="KW-0560">Oxidoreductase</keyword>
<dbReference type="EMBL" id="JABXBU010001863">
    <property type="protein sequence ID" value="KAF8782392.1"/>
    <property type="molecule type" value="Genomic_DNA"/>
</dbReference>
<evidence type="ECO:0000256" key="12">
    <source>
        <dbReference type="RuleBase" id="RU000461"/>
    </source>
</evidence>
<feature type="binding site" description="axial binding residue" evidence="11">
    <location>
        <position position="463"/>
    </location>
    <ligand>
        <name>heme</name>
        <dbReference type="ChEBI" id="CHEBI:30413"/>
    </ligand>
    <ligandPart>
        <name>Fe</name>
        <dbReference type="ChEBI" id="CHEBI:18248"/>
    </ligandPart>
</feature>
<evidence type="ECO:0000256" key="9">
    <source>
        <dbReference type="ARBA" id="ARBA00023033"/>
    </source>
</evidence>
<evidence type="ECO:0000256" key="2">
    <source>
        <dbReference type="ARBA" id="ARBA00003690"/>
    </source>
</evidence>
<keyword evidence="9 12" id="KW-0503">Monooxygenase</keyword>
<dbReference type="GO" id="GO:0020037">
    <property type="term" value="F:heme binding"/>
    <property type="evidence" value="ECO:0007669"/>
    <property type="project" value="InterPro"/>
</dbReference>
<dbReference type="GO" id="GO:0005789">
    <property type="term" value="C:endoplasmic reticulum membrane"/>
    <property type="evidence" value="ECO:0007669"/>
    <property type="project" value="UniProtKB-SubCell"/>
</dbReference>
<proteinExistence type="inferred from homology"/>
<keyword evidence="10 13" id="KW-0472">Membrane</keyword>
<evidence type="ECO:0000256" key="13">
    <source>
        <dbReference type="SAM" id="Phobius"/>
    </source>
</evidence>
<dbReference type="PANTHER" id="PTHR24291:SF189">
    <property type="entry name" value="CYTOCHROME P450 4C3-RELATED"/>
    <property type="match status" value="1"/>
</dbReference>
<feature type="transmembrane region" description="Helical" evidence="13">
    <location>
        <begin position="12"/>
        <end position="34"/>
    </location>
</feature>
<evidence type="ECO:0000256" key="5">
    <source>
        <dbReference type="ARBA" id="ARBA00022617"/>
    </source>
</evidence>
<keyword evidence="6 11" id="KW-0479">Metal-binding</keyword>
<dbReference type="InterPro" id="IPR017972">
    <property type="entry name" value="Cyt_P450_CS"/>
</dbReference>
<dbReference type="InterPro" id="IPR036396">
    <property type="entry name" value="Cyt_P450_sf"/>
</dbReference>
<keyword evidence="8 11" id="KW-0408">Iron</keyword>
<dbReference type="GO" id="GO:0004497">
    <property type="term" value="F:monooxygenase activity"/>
    <property type="evidence" value="ECO:0007669"/>
    <property type="project" value="UniProtKB-KW"/>
</dbReference>
<dbReference type="Pfam" id="PF00067">
    <property type="entry name" value="p450"/>
    <property type="match status" value="1"/>
</dbReference>
<dbReference type="PRINTS" id="PR00465">
    <property type="entry name" value="EP450IV"/>
</dbReference>
<protein>
    <submittedName>
        <fullName evidence="14">Cytochrome P450 4V2 like protein</fullName>
    </submittedName>
</protein>
<evidence type="ECO:0000256" key="6">
    <source>
        <dbReference type="ARBA" id="ARBA00022723"/>
    </source>
</evidence>
<evidence type="ECO:0000256" key="7">
    <source>
        <dbReference type="ARBA" id="ARBA00022824"/>
    </source>
</evidence>
<dbReference type="InterPro" id="IPR002403">
    <property type="entry name" value="Cyt_P450_E_grp-IV"/>
</dbReference>
<evidence type="ECO:0000313" key="14">
    <source>
        <dbReference type="EMBL" id="KAF8782392.1"/>
    </source>
</evidence>
<keyword evidence="13" id="KW-1133">Transmembrane helix</keyword>
<evidence type="ECO:0000256" key="1">
    <source>
        <dbReference type="ARBA" id="ARBA00001971"/>
    </source>
</evidence>
<dbReference type="Proteomes" id="UP000807504">
    <property type="component" value="Unassembled WGS sequence"/>
</dbReference>
<dbReference type="PRINTS" id="PR00385">
    <property type="entry name" value="P450"/>
</dbReference>
<gene>
    <name evidence="14" type="ORF">HNY73_012684</name>
</gene>
<comment type="caution">
    <text evidence="14">The sequence shown here is derived from an EMBL/GenBank/DDBJ whole genome shotgun (WGS) entry which is preliminary data.</text>
</comment>